<keyword evidence="3" id="KW-1185">Reference proteome</keyword>
<feature type="compositionally biased region" description="Polar residues" evidence="1">
    <location>
        <begin position="1"/>
        <end position="23"/>
    </location>
</feature>
<comment type="caution">
    <text evidence="2">The sequence shown here is derived from an EMBL/GenBank/DDBJ whole genome shotgun (WGS) entry which is preliminary data.</text>
</comment>
<sequence length="380" mass="41641">MISDLMTTTVISNSKPRQNDISKSGSGRESPGSRSPREPPDVEMTEKKSPVTKSKKSFCIDALLAKNESKTVLLPEDDSEEGRECENQVPRCFHKVPDELGKRPEGNDEENRKKFLEAFEKRTQKTRLLEHFGSGGKVSSPQVAQVQESDGLYSAMMTGRIREMDRYEYESGKLDAFFSGRLTGTSPECEIRRDYEQTSRSDSPFSGKSNETRSNSPGHSEMSSPPISPGNENDFRGNLNGNDDDFRNSQIFPRPGLLVNGGHQNFINQNPNLMLAGSRPNLPQLGPHSAFLSYSTPHSFTSAFHPAGNGNSKVTGANGSAMKTGVSSNSGNGILGLNAGGSQHLHHMQLEWLARTGMFYPRLPDLAGTVPNIIILFVCS</sequence>
<name>A0ABR1AJK8_POLSC</name>
<organism evidence="2 3">
    <name type="scientific">Polyplax serrata</name>
    <name type="common">Common mouse louse</name>
    <dbReference type="NCBI Taxonomy" id="468196"/>
    <lineage>
        <taxon>Eukaryota</taxon>
        <taxon>Metazoa</taxon>
        <taxon>Ecdysozoa</taxon>
        <taxon>Arthropoda</taxon>
        <taxon>Hexapoda</taxon>
        <taxon>Insecta</taxon>
        <taxon>Pterygota</taxon>
        <taxon>Neoptera</taxon>
        <taxon>Paraneoptera</taxon>
        <taxon>Psocodea</taxon>
        <taxon>Troctomorpha</taxon>
        <taxon>Phthiraptera</taxon>
        <taxon>Anoplura</taxon>
        <taxon>Polyplacidae</taxon>
        <taxon>Polyplax</taxon>
    </lineage>
</organism>
<dbReference type="Proteomes" id="UP001359485">
    <property type="component" value="Unassembled WGS sequence"/>
</dbReference>
<feature type="compositionally biased region" description="Polar residues" evidence="1">
    <location>
        <begin position="200"/>
        <end position="225"/>
    </location>
</feature>
<accession>A0ABR1AJK8</accession>
<evidence type="ECO:0000313" key="2">
    <source>
        <dbReference type="EMBL" id="KAK6620022.1"/>
    </source>
</evidence>
<proteinExistence type="predicted"/>
<dbReference type="EMBL" id="JAWJWF010000048">
    <property type="protein sequence ID" value="KAK6620022.1"/>
    <property type="molecule type" value="Genomic_DNA"/>
</dbReference>
<feature type="region of interest" description="Disordered" evidence="1">
    <location>
        <begin position="1"/>
        <end position="54"/>
    </location>
</feature>
<feature type="region of interest" description="Disordered" evidence="1">
    <location>
        <begin position="178"/>
        <end position="255"/>
    </location>
</feature>
<protein>
    <submittedName>
        <fullName evidence="2">Uncharacterized protein</fullName>
    </submittedName>
</protein>
<feature type="compositionally biased region" description="Basic and acidic residues" evidence="1">
    <location>
        <begin position="35"/>
        <end position="49"/>
    </location>
</feature>
<gene>
    <name evidence="2" type="ORF">RUM44_006422</name>
</gene>
<feature type="compositionally biased region" description="Basic and acidic residues" evidence="1">
    <location>
        <begin position="189"/>
        <end position="199"/>
    </location>
</feature>
<feature type="compositionally biased region" description="Low complexity" evidence="1">
    <location>
        <begin position="24"/>
        <end position="34"/>
    </location>
</feature>
<reference evidence="2 3" key="1">
    <citation type="submission" date="2023-09" db="EMBL/GenBank/DDBJ databases">
        <title>Genomes of two closely related lineages of the louse Polyplax serrata with different host specificities.</title>
        <authorList>
            <person name="Martinu J."/>
            <person name="Tarabai H."/>
            <person name="Stefka J."/>
            <person name="Hypsa V."/>
        </authorList>
    </citation>
    <scope>NUCLEOTIDE SEQUENCE [LARGE SCALE GENOMIC DNA]</scope>
    <source>
        <strain evidence="2">98ZLc_SE</strain>
    </source>
</reference>
<evidence type="ECO:0000256" key="1">
    <source>
        <dbReference type="SAM" id="MobiDB-lite"/>
    </source>
</evidence>
<evidence type="ECO:0000313" key="3">
    <source>
        <dbReference type="Proteomes" id="UP001359485"/>
    </source>
</evidence>